<evidence type="ECO:0000259" key="2">
    <source>
        <dbReference type="Pfam" id="PF21028"/>
    </source>
</evidence>
<dbReference type="InterPro" id="IPR048341">
    <property type="entry name" value="DUF1285_N"/>
</dbReference>
<dbReference type="RefSeq" id="WP_142892091.1">
    <property type="nucleotide sequence ID" value="NZ_ML660161.1"/>
</dbReference>
<sequence length="197" mass="22589">MSSNRPNQTKSNSRQAVSAESLIKSIGDSPIPPVEKWDPEYCGELELIIKSDGSWLYGGTPLTRRKIQLLFSRVIKKEGDDYFLVTPVEKLSIQVEWLPFVIVDFEVIDENNKKIFRFFDNCDNQVDLMASGQLKLSLFKEQWLPSILIRRNLYAGISRQCYYRLIAEADIDETNDTSHVQLTSNGIVFSLGEFEQT</sequence>
<dbReference type="Pfam" id="PF21028">
    <property type="entry name" value="DUF1285_C"/>
    <property type="match status" value="1"/>
</dbReference>
<proteinExistence type="predicted"/>
<keyword evidence="4" id="KW-1185">Reference proteome</keyword>
<dbReference type="Proteomes" id="UP000315439">
    <property type="component" value="Unassembled WGS sequence"/>
</dbReference>
<dbReference type="Gene3D" id="2.30.270.10">
    <property type="entry name" value="duf1285 protein"/>
    <property type="match status" value="1"/>
</dbReference>
<dbReference type="InterPro" id="IPR048342">
    <property type="entry name" value="DUF1285_C"/>
</dbReference>
<comment type="caution">
    <text evidence="3">The sequence shown here is derived from an EMBL/GenBank/DDBJ whole genome shotgun (WGS) entry which is preliminary data.</text>
</comment>
<reference evidence="3 4" key="1">
    <citation type="submission" date="2019-07" db="EMBL/GenBank/DDBJ databases">
        <title>Draft genome for Aliikangiella sp. M105.</title>
        <authorList>
            <person name="Wang G."/>
        </authorList>
    </citation>
    <scope>NUCLEOTIDE SEQUENCE [LARGE SCALE GENOMIC DNA]</scope>
    <source>
        <strain evidence="3 4">M105</strain>
    </source>
</reference>
<dbReference type="InterPro" id="IPR010707">
    <property type="entry name" value="DUF1285"/>
</dbReference>
<dbReference type="EMBL" id="VIKS01000002">
    <property type="protein sequence ID" value="TQV89241.1"/>
    <property type="molecule type" value="Genomic_DNA"/>
</dbReference>
<gene>
    <name evidence="3" type="ORF">FLL46_03685</name>
</gene>
<protein>
    <submittedName>
        <fullName evidence="3">DUF1285 domain-containing protein</fullName>
    </submittedName>
</protein>
<name>A0A545UIE5_9GAMM</name>
<accession>A0A545UIE5</accession>
<dbReference type="AlphaFoldDB" id="A0A545UIE5"/>
<evidence type="ECO:0000313" key="4">
    <source>
        <dbReference type="Proteomes" id="UP000315439"/>
    </source>
</evidence>
<evidence type="ECO:0000313" key="3">
    <source>
        <dbReference type="EMBL" id="TQV89241.1"/>
    </source>
</evidence>
<feature type="domain" description="DUF1285" evidence="1">
    <location>
        <begin position="32"/>
        <end position="96"/>
    </location>
</feature>
<organism evidence="3 4">
    <name type="scientific">Aliikangiella coralliicola</name>
    <dbReference type="NCBI Taxonomy" id="2592383"/>
    <lineage>
        <taxon>Bacteria</taxon>
        <taxon>Pseudomonadati</taxon>
        <taxon>Pseudomonadota</taxon>
        <taxon>Gammaproteobacteria</taxon>
        <taxon>Oceanospirillales</taxon>
        <taxon>Pleioneaceae</taxon>
        <taxon>Aliikangiella</taxon>
    </lineage>
</organism>
<dbReference type="InterPro" id="IPR023361">
    <property type="entry name" value="DUF1285_beta_roll_sf"/>
</dbReference>
<dbReference type="Gene3D" id="3.10.540.10">
    <property type="entry name" value="duf1285 like domain"/>
    <property type="match status" value="1"/>
</dbReference>
<dbReference type="Pfam" id="PF06938">
    <property type="entry name" value="DUF1285_N"/>
    <property type="match status" value="1"/>
</dbReference>
<dbReference type="PIRSF" id="PIRSF029557">
    <property type="entry name" value="UCP029557"/>
    <property type="match status" value="1"/>
</dbReference>
<evidence type="ECO:0000259" key="1">
    <source>
        <dbReference type="Pfam" id="PF06938"/>
    </source>
</evidence>
<dbReference type="OrthoDB" id="3078366at2"/>
<feature type="domain" description="DUF1285" evidence="2">
    <location>
        <begin position="99"/>
        <end position="191"/>
    </location>
</feature>